<evidence type="ECO:0000256" key="1">
    <source>
        <dbReference type="ARBA" id="ARBA00004120"/>
    </source>
</evidence>
<reference evidence="8" key="1">
    <citation type="submission" date="2016-06" db="UniProtKB">
        <authorList>
            <consortium name="WormBaseParasite"/>
        </authorList>
    </citation>
    <scope>IDENTIFICATION</scope>
</reference>
<dbReference type="GO" id="GO:0036038">
    <property type="term" value="C:MKS complex"/>
    <property type="evidence" value="ECO:0007669"/>
    <property type="project" value="TreeGrafter"/>
</dbReference>
<organism evidence="8">
    <name type="scientific">Onchocerca flexuosa</name>
    <dbReference type="NCBI Taxonomy" id="387005"/>
    <lineage>
        <taxon>Eukaryota</taxon>
        <taxon>Metazoa</taxon>
        <taxon>Ecdysozoa</taxon>
        <taxon>Nematoda</taxon>
        <taxon>Chromadorea</taxon>
        <taxon>Rhabditida</taxon>
        <taxon>Spirurina</taxon>
        <taxon>Spiruromorpha</taxon>
        <taxon>Filarioidea</taxon>
        <taxon>Onchocercidae</taxon>
        <taxon>Onchocerca</taxon>
    </lineage>
</organism>
<evidence type="ECO:0000256" key="5">
    <source>
        <dbReference type="ARBA" id="ARBA00023273"/>
    </source>
</evidence>
<proteinExistence type="predicted"/>
<gene>
    <name evidence="6" type="ORF">OFLC_LOCUS12897</name>
</gene>
<accession>A0A183HZI5</accession>
<name>A0A183HZI5_9BILA</name>
<comment type="subcellular location">
    <subcellularLocation>
        <location evidence="1">Cytoplasm</location>
        <location evidence="1">Cytoskeleton</location>
        <location evidence="1">Cilium basal body</location>
    </subcellularLocation>
</comment>
<sequence>MAERGVYFISRPLTGVEFRLILEYSEPVVDILHSLDDFVENTNEQSIPALPTIPVENCTFRWQQKLHFRRNKSTTNHDRNSYMVFQLSICFRIAGSRVFTLVDGEKPTGIGKVITELHTHTRENRLAERFVASRSRRVEPAMMSHQKLVIDLPHKEYQMKARSIQRNKQMMYIMAYLGPIQDNTQVNDESNQYVLCKITAINGTQIIIEPDLFSKSSIIETHSRIYKARLSVVNSEKFDRVNDASSDQLWFEKEESRMLSDFPTQKTTKLVYLIDIERAINFPHDGLCIEYKIDLPLQCKLIDLSQVHEWSPVINSSPQGKDDVAVFSQPVCVTVIIEEEQLFENFYWPRVIFRLCGEDYWGRFFVNGFGQLTLPSRPGRHQFDIKCWRYERKHDRKNMLFENFISEMADFKRTELTLASESAMCEVGPIASSIGLNIINSGILKINVQCIMQSREFISYDSFYKMKHGTLLRHDGMQSRIHWNILKVLSKFEEARRNLLKIRNQSIPSVNNKIS</sequence>
<keyword evidence="5" id="KW-0966">Cell projection</keyword>
<dbReference type="Pfam" id="PF07162">
    <property type="entry name" value="B9-C2"/>
    <property type="match status" value="1"/>
</dbReference>
<dbReference type="WBParaSite" id="OFLC_0001289801-mRNA-1">
    <property type="protein sequence ID" value="OFLC_0001289801-mRNA-1"/>
    <property type="gene ID" value="OFLC_0001289801"/>
</dbReference>
<evidence type="ECO:0000313" key="6">
    <source>
        <dbReference type="EMBL" id="VDP12423.1"/>
    </source>
</evidence>
<evidence type="ECO:0000313" key="8">
    <source>
        <dbReference type="WBParaSite" id="OFLC_0001289801-mRNA-1"/>
    </source>
</evidence>
<dbReference type="Proteomes" id="UP000267606">
    <property type="component" value="Unassembled WGS sequence"/>
</dbReference>
<evidence type="ECO:0000256" key="3">
    <source>
        <dbReference type="ARBA" id="ARBA00022794"/>
    </source>
</evidence>
<dbReference type="InterPro" id="IPR010796">
    <property type="entry name" value="C2_B9-type_dom"/>
</dbReference>
<evidence type="ECO:0000256" key="2">
    <source>
        <dbReference type="ARBA" id="ARBA00022490"/>
    </source>
</evidence>
<dbReference type="STRING" id="387005.A0A183HZI5"/>
<keyword evidence="7" id="KW-1185">Reference proteome</keyword>
<evidence type="ECO:0000256" key="4">
    <source>
        <dbReference type="ARBA" id="ARBA00023212"/>
    </source>
</evidence>
<dbReference type="PANTHER" id="PTHR12968">
    <property type="entry name" value="B9 DOMAIN-CONTAINING"/>
    <property type="match status" value="1"/>
</dbReference>
<dbReference type="EMBL" id="UZAJ01039967">
    <property type="protein sequence ID" value="VDP12423.1"/>
    <property type="molecule type" value="Genomic_DNA"/>
</dbReference>
<dbReference type="GO" id="GO:0060271">
    <property type="term" value="P:cilium assembly"/>
    <property type="evidence" value="ECO:0007669"/>
    <property type="project" value="TreeGrafter"/>
</dbReference>
<dbReference type="AlphaFoldDB" id="A0A183HZI5"/>
<keyword evidence="4" id="KW-0206">Cytoskeleton</keyword>
<dbReference type="PANTHER" id="PTHR12968:SF4">
    <property type="entry name" value="TECTONIC-LIKE COMPLEX MEMBER MKS1"/>
    <property type="match status" value="1"/>
</dbReference>
<reference evidence="6 7" key="2">
    <citation type="submission" date="2018-11" db="EMBL/GenBank/DDBJ databases">
        <authorList>
            <consortium name="Pathogen Informatics"/>
        </authorList>
    </citation>
    <scope>NUCLEOTIDE SEQUENCE [LARGE SCALE GENOMIC DNA]</scope>
</reference>
<evidence type="ECO:0000313" key="7">
    <source>
        <dbReference type="Proteomes" id="UP000267606"/>
    </source>
</evidence>
<keyword evidence="2" id="KW-0963">Cytoplasm</keyword>
<protein>
    <submittedName>
        <fullName evidence="8">SHR-BD domain-containing protein</fullName>
    </submittedName>
</protein>
<keyword evidence="3" id="KW-0970">Cilium biogenesis/degradation</keyword>